<dbReference type="STRING" id="576137.A0A1L7XYI7"/>
<proteinExistence type="predicted"/>
<organism evidence="4 5">
    <name type="scientific">Phialocephala subalpina</name>
    <dbReference type="NCBI Taxonomy" id="576137"/>
    <lineage>
        <taxon>Eukaryota</taxon>
        <taxon>Fungi</taxon>
        <taxon>Dikarya</taxon>
        <taxon>Ascomycota</taxon>
        <taxon>Pezizomycotina</taxon>
        <taxon>Leotiomycetes</taxon>
        <taxon>Helotiales</taxon>
        <taxon>Mollisiaceae</taxon>
        <taxon>Phialocephala</taxon>
        <taxon>Phialocephala fortinii species complex</taxon>
    </lineage>
</organism>
<dbReference type="OrthoDB" id="4330117at2759"/>
<evidence type="ECO:0000313" key="5">
    <source>
        <dbReference type="Proteomes" id="UP000184330"/>
    </source>
</evidence>
<dbReference type="PROSITE" id="PS50048">
    <property type="entry name" value="ZN2_CY6_FUNGAL_2"/>
    <property type="match status" value="1"/>
</dbReference>
<name>A0A1L7XYI7_9HELO</name>
<dbReference type="InterPro" id="IPR001138">
    <property type="entry name" value="Zn2Cys6_DnaBD"/>
</dbReference>
<evidence type="ECO:0000256" key="2">
    <source>
        <dbReference type="SAM" id="MobiDB-lite"/>
    </source>
</evidence>
<keyword evidence="1" id="KW-0539">Nucleus</keyword>
<evidence type="ECO:0000259" key="3">
    <source>
        <dbReference type="PROSITE" id="PS50048"/>
    </source>
</evidence>
<dbReference type="GO" id="GO:0000981">
    <property type="term" value="F:DNA-binding transcription factor activity, RNA polymerase II-specific"/>
    <property type="evidence" value="ECO:0007669"/>
    <property type="project" value="InterPro"/>
</dbReference>
<dbReference type="EMBL" id="FJOG01000093">
    <property type="protein sequence ID" value="CZR70087.1"/>
    <property type="molecule type" value="Genomic_DNA"/>
</dbReference>
<dbReference type="Proteomes" id="UP000184330">
    <property type="component" value="Unassembled WGS sequence"/>
</dbReference>
<dbReference type="GO" id="GO:0008270">
    <property type="term" value="F:zinc ion binding"/>
    <property type="evidence" value="ECO:0007669"/>
    <property type="project" value="InterPro"/>
</dbReference>
<dbReference type="AlphaFoldDB" id="A0A1L7XYI7"/>
<dbReference type="CDD" id="cd00067">
    <property type="entry name" value="GAL4"/>
    <property type="match status" value="1"/>
</dbReference>
<reference evidence="4 5" key="1">
    <citation type="submission" date="2016-03" db="EMBL/GenBank/DDBJ databases">
        <authorList>
            <person name="Ploux O."/>
        </authorList>
    </citation>
    <scope>NUCLEOTIDE SEQUENCE [LARGE SCALE GENOMIC DNA]</scope>
    <source>
        <strain evidence="4 5">UAMH 11012</strain>
    </source>
</reference>
<feature type="compositionally biased region" description="Low complexity" evidence="2">
    <location>
        <begin position="78"/>
        <end position="93"/>
    </location>
</feature>
<dbReference type="InterPro" id="IPR036864">
    <property type="entry name" value="Zn2-C6_fun-type_DNA-bd_sf"/>
</dbReference>
<dbReference type="SMART" id="SM00066">
    <property type="entry name" value="GAL4"/>
    <property type="match status" value="1"/>
</dbReference>
<dbReference type="PROSITE" id="PS00463">
    <property type="entry name" value="ZN2_CY6_FUNGAL_1"/>
    <property type="match status" value="1"/>
</dbReference>
<feature type="region of interest" description="Disordered" evidence="2">
    <location>
        <begin position="70"/>
        <end position="113"/>
    </location>
</feature>
<accession>A0A1L7XYI7</accession>
<dbReference type="Gene3D" id="4.10.240.10">
    <property type="entry name" value="Zn(2)-C6 fungal-type DNA-binding domain"/>
    <property type="match status" value="1"/>
</dbReference>
<evidence type="ECO:0000313" key="4">
    <source>
        <dbReference type="EMBL" id="CZR70087.1"/>
    </source>
</evidence>
<evidence type="ECO:0000256" key="1">
    <source>
        <dbReference type="ARBA" id="ARBA00023242"/>
    </source>
</evidence>
<keyword evidence="5" id="KW-1185">Reference proteome</keyword>
<sequence>MKRNSGRCYSPRIYGHNPMTPLTSLRKSCDHCHTNKLKCSPGTSLYSACQRCQQAGHLCKYSARLARRSGPKAHEARLPNSPSSPSPRAMPLSEHTTPSPEMDGSTLAPFGQYISQDNGSGGADWPWWAEIANSQFGDSGSSNTLPIDSNSNSSLSQVAETDLNTCSLLVGRERENFALLSESRASVDRNYGFYEQYDDLLAASQALEAMLHCVTVEWPRKDIEVQHYPIGELFSAFDRLTANLAPLPRGPTVMDECLRTKKTFLAAYAYITCVKIMGSLAKTLRRHLHSVASSQLPEKSTIHSSLKIDDLFSRINPYMYALASCCATLRIGLQHLRQIEVALSIPRERGVASANRLSSIFVDASETARVGPISPAYLLIAFWDNERGAVDSTGASATILEELLQCCIEMFDLGREYRF</sequence>
<protein>
    <recommendedName>
        <fullName evidence="3">Zn(2)-C6 fungal-type domain-containing protein</fullName>
    </recommendedName>
</protein>
<dbReference type="SUPFAM" id="SSF57701">
    <property type="entry name" value="Zn2/Cys6 DNA-binding domain"/>
    <property type="match status" value="1"/>
</dbReference>
<gene>
    <name evidence="4" type="ORF">PAC_19988</name>
</gene>
<feature type="domain" description="Zn(2)-C6 fungal-type" evidence="3">
    <location>
        <begin position="28"/>
        <end position="61"/>
    </location>
</feature>